<reference evidence="2" key="1">
    <citation type="journal article" date="2019" name="Int. J. Syst. Evol. Microbiol.">
        <title>The Global Catalogue of Microorganisms (GCM) 10K type strain sequencing project: providing services to taxonomists for standard genome sequencing and annotation.</title>
        <authorList>
            <consortium name="The Broad Institute Genomics Platform"/>
            <consortium name="The Broad Institute Genome Sequencing Center for Infectious Disease"/>
            <person name="Wu L."/>
            <person name="Ma J."/>
        </authorList>
    </citation>
    <scope>NUCLEOTIDE SEQUENCE [LARGE SCALE GENOMIC DNA]</scope>
    <source>
        <strain evidence="2">CCUG 55250</strain>
    </source>
</reference>
<evidence type="ECO:0008006" key="3">
    <source>
        <dbReference type="Google" id="ProtNLM"/>
    </source>
</evidence>
<organism evidence="1 2">
    <name type="scientific">Larkinella bovis</name>
    <dbReference type="NCBI Taxonomy" id="683041"/>
    <lineage>
        <taxon>Bacteria</taxon>
        <taxon>Pseudomonadati</taxon>
        <taxon>Bacteroidota</taxon>
        <taxon>Cytophagia</taxon>
        <taxon>Cytophagales</taxon>
        <taxon>Spirosomataceae</taxon>
        <taxon>Larkinella</taxon>
    </lineage>
</organism>
<evidence type="ECO:0000313" key="1">
    <source>
        <dbReference type="EMBL" id="MFC5412577.1"/>
    </source>
</evidence>
<protein>
    <recommendedName>
        <fullName evidence="3">Polysaccharide deacetylase</fullName>
    </recommendedName>
</protein>
<name>A0ABW0IJH7_9BACT</name>
<gene>
    <name evidence="1" type="ORF">ACFPMF_24850</name>
</gene>
<dbReference type="SUPFAM" id="SSF88713">
    <property type="entry name" value="Glycoside hydrolase/deacetylase"/>
    <property type="match status" value="1"/>
</dbReference>
<dbReference type="RefSeq" id="WP_379850232.1">
    <property type="nucleotide sequence ID" value="NZ_JBHSMA010000014.1"/>
</dbReference>
<sequence>MDFTIKKYKILLHTLLETGYYFQTLEAFLMKPSERVIILRHDVDLCPENALVFASLQHQLGISGVYYFRAVPESWDTHIIKKISELGHEIGYHYECLTTCKGNMGLAVKDFEKNLTALRQLVPVSTICMHGSPLSKYDSKDLWKQYSYRDFGIIGEPYFDVDFSKVAYLTDTGRRWDGEKVSVRDKVNTTFSHSFRTTDHIIVASRKNLLPDHIMFTFHPQRWNDDPYLWTKELVVQNSKNIVKRYFFMKRVKQKINC</sequence>
<accession>A0ABW0IJH7</accession>
<dbReference type="Proteomes" id="UP001596106">
    <property type="component" value="Unassembled WGS sequence"/>
</dbReference>
<keyword evidence="2" id="KW-1185">Reference proteome</keyword>
<dbReference type="EMBL" id="JBHSMA010000014">
    <property type="protein sequence ID" value="MFC5412577.1"/>
    <property type="molecule type" value="Genomic_DNA"/>
</dbReference>
<dbReference type="InterPro" id="IPR011330">
    <property type="entry name" value="Glyco_hydro/deAcase_b/a-brl"/>
</dbReference>
<proteinExistence type="predicted"/>
<evidence type="ECO:0000313" key="2">
    <source>
        <dbReference type="Proteomes" id="UP001596106"/>
    </source>
</evidence>
<comment type="caution">
    <text evidence="1">The sequence shown here is derived from an EMBL/GenBank/DDBJ whole genome shotgun (WGS) entry which is preliminary data.</text>
</comment>